<dbReference type="Pfam" id="PF02129">
    <property type="entry name" value="Peptidase_S15"/>
    <property type="match status" value="1"/>
</dbReference>
<dbReference type="NCBIfam" id="TIGR00976">
    <property type="entry name" value="CocE_NonD"/>
    <property type="match status" value="2"/>
</dbReference>
<dbReference type="Pfam" id="PF08530">
    <property type="entry name" value="PepX_C"/>
    <property type="match status" value="1"/>
</dbReference>
<gene>
    <name evidence="4" type="ORF">L0C25_11085</name>
</gene>
<keyword evidence="5" id="KW-1185">Reference proteome</keyword>
<dbReference type="Gene3D" id="3.40.50.1820">
    <property type="entry name" value="alpha/beta hydrolase"/>
    <property type="match status" value="1"/>
</dbReference>
<reference evidence="4" key="1">
    <citation type="submission" date="2022-01" db="EMBL/GenBank/DDBJ databases">
        <title>Nocardioidaceae gen. sp. A5X3R13.</title>
        <authorList>
            <person name="Lopez Marin M.A."/>
            <person name="Uhlik O."/>
        </authorList>
    </citation>
    <scope>NUCLEOTIDE SEQUENCE</scope>
    <source>
        <strain evidence="4">A5X3R13</strain>
    </source>
</reference>
<dbReference type="SUPFAM" id="SSF53474">
    <property type="entry name" value="alpha/beta-Hydrolases"/>
    <property type="match status" value="1"/>
</dbReference>
<dbReference type="SUPFAM" id="SSF49785">
    <property type="entry name" value="Galactose-binding domain-like"/>
    <property type="match status" value="1"/>
</dbReference>
<sequence length="551" mass="60872">MNSYGGVLSPGTHRRGATPRPFADVPADARPYAVRMRDDVLLATDVYLPSRGSRWPVLVSRLPYDKAGDECFMPDIARWFNERGYAVVVQDVRGKVRSGGALAPFETEVADGYDTIEWVTEQSWCNGSIGMFGDSYFGWTQWAAAASRHRALRAIAPRVISADIGDVTSRGGLFALEVTALWALETWVDERLYAYDGELEWGVRPLSEVVPAALGGRRSAFLDDTARRGLPPSARLSVDADLPALHLGGWWDLVNGGQFATWRRSVGAQRAPQYLVVDAVDHGWTRLRPPGEPYVDPLTDASTLSAFLDDYLGPLLPFFDYYVSGVRAYDAPPVRWMLTHESWRHDDRWPPRDSAPVDWFLTGGPRGGLAEAPDRAERVVEWAQDPDDLVPSLAHAYHPLIEPADDSVLIRRDDVLTFETEPVPRPVDLAGPISVALAYESSSPTARIMASLCDVSPDGSALRITDGAGMVTAQGRSAVDLGDIGYRVRPGHRLRLQLSASEFPRYLPDTGTDEHPWTAREFRRTEHRIVTGGRRGARLRCFALRAPGDNA</sequence>
<dbReference type="InterPro" id="IPR029058">
    <property type="entry name" value="AB_hydrolase_fold"/>
</dbReference>
<dbReference type="GO" id="GO:0008239">
    <property type="term" value="F:dipeptidyl-peptidase activity"/>
    <property type="evidence" value="ECO:0007669"/>
    <property type="project" value="InterPro"/>
</dbReference>
<name>A0AA46TLR2_9ACTN</name>
<organism evidence="4 5">
    <name type="scientific">Solicola gregarius</name>
    <dbReference type="NCBI Taxonomy" id="2908642"/>
    <lineage>
        <taxon>Bacteria</taxon>
        <taxon>Bacillati</taxon>
        <taxon>Actinomycetota</taxon>
        <taxon>Actinomycetes</taxon>
        <taxon>Propionibacteriales</taxon>
        <taxon>Nocardioidaceae</taxon>
        <taxon>Solicola</taxon>
    </lineage>
</organism>
<dbReference type="Gene3D" id="1.10.3020.10">
    <property type="entry name" value="alpha-amino acid ester hydrolase ( Helical cap domain)"/>
    <property type="match status" value="1"/>
</dbReference>
<dbReference type="Proteomes" id="UP001164390">
    <property type="component" value="Chromosome"/>
</dbReference>
<evidence type="ECO:0000313" key="5">
    <source>
        <dbReference type="Proteomes" id="UP001164390"/>
    </source>
</evidence>
<proteinExistence type="predicted"/>
<dbReference type="KEGG" id="sgrg:L0C25_11085"/>
<feature type="domain" description="Xaa-Pro dipeptidyl-peptidase C-terminal" evidence="3">
    <location>
        <begin position="316"/>
        <end position="540"/>
    </location>
</feature>
<evidence type="ECO:0000256" key="2">
    <source>
        <dbReference type="SAM" id="MobiDB-lite"/>
    </source>
</evidence>
<dbReference type="RefSeq" id="WP_271636561.1">
    <property type="nucleotide sequence ID" value="NZ_CP094970.1"/>
</dbReference>
<dbReference type="InterPro" id="IPR013736">
    <property type="entry name" value="Xaa-Pro_dipept_C"/>
</dbReference>
<dbReference type="InterPro" id="IPR005674">
    <property type="entry name" value="CocE/Ser_esterase"/>
</dbReference>
<dbReference type="AlphaFoldDB" id="A0AA46TLR2"/>
<dbReference type="Gene3D" id="2.60.120.260">
    <property type="entry name" value="Galactose-binding domain-like"/>
    <property type="match status" value="1"/>
</dbReference>
<dbReference type="SMART" id="SM00939">
    <property type="entry name" value="PepX_C"/>
    <property type="match status" value="1"/>
</dbReference>
<evidence type="ECO:0000313" key="4">
    <source>
        <dbReference type="EMBL" id="UYM07585.1"/>
    </source>
</evidence>
<keyword evidence="1 4" id="KW-0378">Hydrolase</keyword>
<feature type="region of interest" description="Disordered" evidence="2">
    <location>
        <begin position="1"/>
        <end position="23"/>
    </location>
</feature>
<protein>
    <submittedName>
        <fullName evidence="4">CocE/NonD family hydrolase</fullName>
    </submittedName>
</protein>
<dbReference type="EMBL" id="CP094970">
    <property type="protein sequence ID" value="UYM07585.1"/>
    <property type="molecule type" value="Genomic_DNA"/>
</dbReference>
<accession>A0AA46TLR2</accession>
<dbReference type="InterPro" id="IPR000383">
    <property type="entry name" value="Xaa-Pro-like_dom"/>
</dbReference>
<evidence type="ECO:0000259" key="3">
    <source>
        <dbReference type="SMART" id="SM00939"/>
    </source>
</evidence>
<evidence type="ECO:0000256" key="1">
    <source>
        <dbReference type="ARBA" id="ARBA00022801"/>
    </source>
</evidence>
<dbReference type="InterPro" id="IPR008979">
    <property type="entry name" value="Galactose-bd-like_sf"/>
</dbReference>